<evidence type="ECO:0000313" key="2">
    <source>
        <dbReference type="Proteomes" id="UP000465360"/>
    </source>
</evidence>
<dbReference type="Proteomes" id="UP000465360">
    <property type="component" value="Unassembled WGS sequence"/>
</dbReference>
<sequence length="59" mass="6535">MSRHLGHESAQLTANVYTDVDRSAHQVAADTMAKLLNPKNPKKKAAHEFGKNYRAALTM</sequence>
<proteinExistence type="predicted"/>
<organism evidence="1 2">
    <name type="scientific">Mycobacterium bourgelatii</name>
    <dbReference type="NCBI Taxonomy" id="1273442"/>
    <lineage>
        <taxon>Bacteria</taxon>
        <taxon>Bacillati</taxon>
        <taxon>Actinomycetota</taxon>
        <taxon>Actinomycetes</taxon>
        <taxon>Mycobacteriales</taxon>
        <taxon>Mycobacteriaceae</taxon>
        <taxon>Mycobacterium</taxon>
    </lineage>
</organism>
<protein>
    <recommendedName>
        <fullName evidence="3">Integrase</fullName>
    </recommendedName>
</protein>
<comment type="caution">
    <text evidence="1">The sequence shown here is derived from an EMBL/GenBank/DDBJ whole genome shotgun (WGS) entry which is preliminary data.</text>
</comment>
<evidence type="ECO:0000313" key="1">
    <source>
        <dbReference type="EMBL" id="GFG89398.1"/>
    </source>
</evidence>
<gene>
    <name evidence="1" type="ORF">MBOU_14400</name>
</gene>
<reference evidence="1 2" key="1">
    <citation type="journal article" date="2019" name="Emerg. Microbes Infect.">
        <title>Comprehensive subspecies identification of 175 nontuberculous mycobacteria species based on 7547 genomic profiles.</title>
        <authorList>
            <person name="Matsumoto Y."/>
            <person name="Kinjo T."/>
            <person name="Motooka D."/>
            <person name="Nabeya D."/>
            <person name="Jung N."/>
            <person name="Uechi K."/>
            <person name="Horii T."/>
            <person name="Iida T."/>
            <person name="Fujita J."/>
            <person name="Nakamura S."/>
        </authorList>
    </citation>
    <scope>NUCLEOTIDE SEQUENCE [LARGE SCALE GENOMIC DNA]</scope>
    <source>
        <strain evidence="1 2">JCM 30725</strain>
    </source>
</reference>
<evidence type="ECO:0008006" key="3">
    <source>
        <dbReference type="Google" id="ProtNLM"/>
    </source>
</evidence>
<accession>A0A7I9YLA6</accession>
<dbReference type="EMBL" id="BLKZ01000001">
    <property type="protein sequence ID" value="GFG89398.1"/>
    <property type="molecule type" value="Genomic_DNA"/>
</dbReference>
<dbReference type="AlphaFoldDB" id="A0A7I9YLA6"/>
<keyword evidence="2" id="KW-1185">Reference proteome</keyword>
<name>A0A7I9YLA6_MYCBU</name>